<evidence type="ECO:0000259" key="15">
    <source>
        <dbReference type="PROSITE" id="PS51767"/>
    </source>
</evidence>
<dbReference type="InterPro" id="IPR001969">
    <property type="entry name" value="Aspartic_peptidase_AS"/>
</dbReference>
<evidence type="ECO:0000313" key="18">
    <source>
        <dbReference type="Proteomes" id="UP000077755"/>
    </source>
</evidence>
<dbReference type="GO" id="GO:0005886">
    <property type="term" value="C:plasma membrane"/>
    <property type="evidence" value="ECO:0007669"/>
    <property type="project" value="UniProtKB-SubCell"/>
</dbReference>
<feature type="active site" evidence="11">
    <location>
        <position position="324"/>
    </location>
</feature>
<dbReference type="STRING" id="79200.A0A162AIE6"/>
<keyword evidence="4 12" id="KW-0645">Protease</keyword>
<feature type="region of interest" description="Disordered" evidence="13">
    <location>
        <begin position="455"/>
        <end position="506"/>
    </location>
</feature>
<evidence type="ECO:0000256" key="5">
    <source>
        <dbReference type="ARBA" id="ARBA00022729"/>
    </source>
</evidence>
<reference evidence="17" key="2">
    <citation type="submission" date="2022-03" db="EMBL/GenBank/DDBJ databases">
        <title>Draft title - Genomic analysis of global carrot germplasm unveils the trajectory of domestication and the origin of high carotenoid orange carrot.</title>
        <authorList>
            <person name="Iorizzo M."/>
            <person name="Ellison S."/>
            <person name="Senalik D."/>
            <person name="Macko-Podgorni A."/>
            <person name="Grzebelus D."/>
            <person name="Bostan H."/>
            <person name="Rolling W."/>
            <person name="Curaba J."/>
            <person name="Simon P."/>
        </authorList>
    </citation>
    <scope>NUCLEOTIDE SEQUENCE</scope>
    <source>
        <tissue evidence="17">Leaf</tissue>
    </source>
</reference>
<dbReference type="KEGG" id="dcr:108214844"/>
<evidence type="ECO:0000256" key="3">
    <source>
        <dbReference type="ARBA" id="ARBA00022475"/>
    </source>
</evidence>
<evidence type="ECO:0000256" key="2">
    <source>
        <dbReference type="ARBA" id="ARBA00007447"/>
    </source>
</evidence>
<evidence type="ECO:0000313" key="16">
    <source>
        <dbReference type="EMBL" id="KZN01381.1"/>
    </source>
</evidence>
<dbReference type="InterPro" id="IPR032861">
    <property type="entry name" value="TAXi_N"/>
</dbReference>
<evidence type="ECO:0000256" key="14">
    <source>
        <dbReference type="SAM" id="Phobius"/>
    </source>
</evidence>
<dbReference type="InterPro" id="IPR033121">
    <property type="entry name" value="PEPTIDASE_A1"/>
</dbReference>
<keyword evidence="3" id="KW-1003">Cell membrane</keyword>
<evidence type="ECO:0000256" key="6">
    <source>
        <dbReference type="ARBA" id="ARBA00022750"/>
    </source>
</evidence>
<dbReference type="PROSITE" id="PS51767">
    <property type="entry name" value="PEPTIDASE_A1"/>
    <property type="match status" value="1"/>
</dbReference>
<evidence type="ECO:0000256" key="4">
    <source>
        <dbReference type="ARBA" id="ARBA00022670"/>
    </source>
</evidence>
<gene>
    <name evidence="16" type="ORF">DCAR_010135</name>
    <name evidence="17" type="ORF">DCAR_0311441</name>
</gene>
<dbReference type="Gramene" id="KZN01381">
    <property type="protein sequence ID" value="KZN01381"/>
    <property type="gene ID" value="DCAR_010135"/>
</dbReference>
<name>A0A162AIE6_DAUCS</name>
<dbReference type="OrthoDB" id="2747330at2759"/>
<evidence type="ECO:0000256" key="7">
    <source>
        <dbReference type="ARBA" id="ARBA00022801"/>
    </source>
</evidence>
<feature type="domain" description="Peptidase A1" evidence="15">
    <location>
        <begin position="101"/>
        <end position="442"/>
    </location>
</feature>
<evidence type="ECO:0000256" key="11">
    <source>
        <dbReference type="PIRSR" id="PIRSR601461-1"/>
    </source>
</evidence>
<dbReference type="GO" id="GO:0004190">
    <property type="term" value="F:aspartic-type endopeptidase activity"/>
    <property type="evidence" value="ECO:0007669"/>
    <property type="project" value="UniProtKB-KW"/>
</dbReference>
<keyword evidence="5" id="KW-0732">Signal</keyword>
<protein>
    <recommendedName>
        <fullName evidence="15">Peptidase A1 domain-containing protein</fullName>
    </recommendedName>
</protein>
<comment type="similarity">
    <text evidence="2 12">Belongs to the peptidase A1 family.</text>
</comment>
<feature type="transmembrane region" description="Helical" evidence="14">
    <location>
        <begin position="514"/>
        <end position="534"/>
    </location>
</feature>
<dbReference type="Gene3D" id="2.40.70.10">
    <property type="entry name" value="Acid Proteases"/>
    <property type="match status" value="2"/>
</dbReference>
<organism evidence="16">
    <name type="scientific">Daucus carota subsp. sativus</name>
    <name type="common">Carrot</name>
    <dbReference type="NCBI Taxonomy" id="79200"/>
    <lineage>
        <taxon>Eukaryota</taxon>
        <taxon>Viridiplantae</taxon>
        <taxon>Streptophyta</taxon>
        <taxon>Embryophyta</taxon>
        <taxon>Tracheophyta</taxon>
        <taxon>Spermatophyta</taxon>
        <taxon>Magnoliopsida</taxon>
        <taxon>eudicotyledons</taxon>
        <taxon>Gunneridae</taxon>
        <taxon>Pentapetalae</taxon>
        <taxon>asterids</taxon>
        <taxon>campanulids</taxon>
        <taxon>Apiales</taxon>
        <taxon>Apiaceae</taxon>
        <taxon>Apioideae</taxon>
        <taxon>Scandiceae</taxon>
        <taxon>Daucinae</taxon>
        <taxon>Daucus</taxon>
        <taxon>Daucus sect. Daucus</taxon>
    </lineage>
</organism>
<evidence type="ECO:0000256" key="12">
    <source>
        <dbReference type="RuleBase" id="RU000454"/>
    </source>
</evidence>
<evidence type="ECO:0000256" key="1">
    <source>
        <dbReference type="ARBA" id="ARBA00004193"/>
    </source>
</evidence>
<dbReference type="EMBL" id="LNRQ01000003">
    <property type="protein sequence ID" value="KZN01381.1"/>
    <property type="molecule type" value="Genomic_DNA"/>
</dbReference>
<keyword evidence="14" id="KW-1133">Transmembrane helix</keyword>
<dbReference type="PROSITE" id="PS00141">
    <property type="entry name" value="ASP_PROTEASE"/>
    <property type="match status" value="2"/>
</dbReference>
<dbReference type="Pfam" id="PF14543">
    <property type="entry name" value="TAXi_N"/>
    <property type="match status" value="1"/>
</dbReference>
<dbReference type="PANTHER" id="PTHR13683">
    <property type="entry name" value="ASPARTYL PROTEASES"/>
    <property type="match status" value="1"/>
</dbReference>
<dbReference type="InterPro" id="IPR001461">
    <property type="entry name" value="Aspartic_peptidase_A1"/>
</dbReference>
<dbReference type="PANTHER" id="PTHR13683:SF826">
    <property type="entry name" value="ASPARTYL PROTEASE FAMILY PROTEIN 1"/>
    <property type="match status" value="1"/>
</dbReference>
<keyword evidence="10" id="KW-0449">Lipoprotein</keyword>
<dbReference type="InterPro" id="IPR032799">
    <property type="entry name" value="TAXi_C"/>
</dbReference>
<evidence type="ECO:0000256" key="8">
    <source>
        <dbReference type="ARBA" id="ARBA00023136"/>
    </source>
</evidence>
<sequence length="535" mass="57847">MDFSVKNELLIVMIGVVLMWKSVGAFGTFGYDIHHRYSDSVRGILDFDGLPEKGSYGYYAAMAHRDSVARRRHLADADAASLLSFADGNETYRLSSLGFLHYANVSIGTPSVWFLVALDTGSDLFWLPCDCVSCVRDLKTSSGRQIQFNIYSPNISSTSTSVLCDNDLCQLKSRCSAASNTCPYRVRYLSSNTSSTGFLVGDVLHLNTDNNQQKAIEANIKFGCGTTQTGSFLDGAAPNGLFGLGMEKVSVPSILASEGLAADSFSMCFGPDGAGRIKFGDKGSSDQSETPFNIDQLNPTYNISITHISVEEKVTDVNLAAIFDSGTSFTYLTDPAYTIISENFNSIAQEKRVSPNSDLPFEYCYVLSPNQDSFRVANVNLTTKGGEQIFVNDPVVYISTQEGALVYCLGLVKSEDIDIIGQNFMTGYNFVFDREKKVLGWKASDCYDGNTSASLPINPSKGAPPPGKTTPATNPPASVEPEAKSGNRTGSPNASPIQPQPTLPFNHSARSSSLGHTLLIVFCSLIAHCLTILFF</sequence>
<dbReference type="OMA" id="YCYDISP"/>
<dbReference type="AlphaFoldDB" id="A0A162AIE6"/>
<keyword evidence="7 12" id="KW-0378">Hydrolase</keyword>
<reference evidence="16" key="1">
    <citation type="journal article" date="2016" name="Nat. Genet.">
        <title>A high-quality carrot genome assembly provides new insights into carotenoid accumulation and asterid genome evolution.</title>
        <authorList>
            <person name="Iorizzo M."/>
            <person name="Ellison S."/>
            <person name="Senalik D."/>
            <person name="Zeng P."/>
            <person name="Satapoomin P."/>
            <person name="Huang J."/>
            <person name="Bowman M."/>
            <person name="Iovene M."/>
            <person name="Sanseverino W."/>
            <person name="Cavagnaro P."/>
            <person name="Yildiz M."/>
            <person name="Macko-Podgorni A."/>
            <person name="Moranska E."/>
            <person name="Grzebelus E."/>
            <person name="Grzebelus D."/>
            <person name="Ashrafi H."/>
            <person name="Zheng Z."/>
            <person name="Cheng S."/>
            <person name="Spooner D."/>
            <person name="Van Deynze A."/>
            <person name="Simon P."/>
        </authorList>
    </citation>
    <scope>NUCLEOTIDE SEQUENCE [LARGE SCALE GENOMIC DNA]</scope>
    <source>
        <tissue evidence="16">Leaf</tissue>
    </source>
</reference>
<dbReference type="EMBL" id="CP093345">
    <property type="protein sequence ID" value="WOG92181.1"/>
    <property type="molecule type" value="Genomic_DNA"/>
</dbReference>
<dbReference type="FunFam" id="2.40.70.10:FF:000012">
    <property type="entry name" value="Aspartyl protease family protein 1"/>
    <property type="match status" value="1"/>
</dbReference>
<dbReference type="GO" id="GO:0006508">
    <property type="term" value="P:proteolysis"/>
    <property type="evidence" value="ECO:0007669"/>
    <property type="project" value="UniProtKB-KW"/>
</dbReference>
<dbReference type="SUPFAM" id="SSF50630">
    <property type="entry name" value="Acid proteases"/>
    <property type="match status" value="1"/>
</dbReference>
<dbReference type="PRINTS" id="PR00792">
    <property type="entry name" value="PEPSIN"/>
</dbReference>
<keyword evidence="6 12" id="KW-0064">Aspartyl protease</keyword>
<dbReference type="Proteomes" id="UP000077755">
    <property type="component" value="Chromosome 3"/>
</dbReference>
<keyword evidence="8 14" id="KW-0472">Membrane</keyword>
<comment type="subcellular location">
    <subcellularLocation>
        <location evidence="1">Cell membrane</location>
        <topology evidence="1">Lipid-anchor</topology>
    </subcellularLocation>
</comment>
<keyword evidence="14" id="KW-0812">Transmembrane</keyword>
<evidence type="ECO:0000256" key="9">
    <source>
        <dbReference type="ARBA" id="ARBA00023180"/>
    </source>
</evidence>
<evidence type="ECO:0000256" key="10">
    <source>
        <dbReference type="ARBA" id="ARBA00023288"/>
    </source>
</evidence>
<keyword evidence="18" id="KW-1185">Reference proteome</keyword>
<feature type="compositionally biased region" description="Polar residues" evidence="13">
    <location>
        <begin position="486"/>
        <end position="497"/>
    </location>
</feature>
<keyword evidence="9" id="KW-0325">Glycoprotein</keyword>
<dbReference type="Pfam" id="PF14541">
    <property type="entry name" value="TAXi_C"/>
    <property type="match status" value="1"/>
</dbReference>
<proteinExistence type="inferred from homology"/>
<accession>A0A162AIE6</accession>
<evidence type="ECO:0000313" key="17">
    <source>
        <dbReference type="EMBL" id="WOG92181.1"/>
    </source>
</evidence>
<evidence type="ECO:0000256" key="13">
    <source>
        <dbReference type="SAM" id="MobiDB-lite"/>
    </source>
</evidence>
<dbReference type="InterPro" id="IPR021109">
    <property type="entry name" value="Peptidase_aspartic_dom_sf"/>
</dbReference>
<dbReference type="FunFam" id="2.40.70.10:FF:000014">
    <property type="entry name" value="Aspartyl protease family protein 1"/>
    <property type="match status" value="1"/>
</dbReference>
<feature type="active site" evidence="11">
    <location>
        <position position="119"/>
    </location>
</feature>